<sequence>FSFMICTDIMQQAGQISDNEWNYFLRGSSGVDVSYPTKPAVAWLTEHDWKICCSLEQNVPSLKGFGELVTSKHFNCQIGKISVDINPEQCDSYTTDISPEMACLEHELTNFQRLIIIKAFREEKVTFAITEFIQINKFNKVKNLWKVQLWIFKSFTKICLRPFRWSLFYPLVLIQ</sequence>
<dbReference type="PANTHER" id="PTHR22878">
    <property type="entry name" value="DYNEIN HEAVY CHAIN 6, AXONEMAL-LIKE-RELATED"/>
    <property type="match status" value="1"/>
</dbReference>
<reference evidence="1" key="1">
    <citation type="submission" date="2021-01" db="UniProtKB">
        <authorList>
            <consortium name="EnsemblMetazoa"/>
        </authorList>
    </citation>
    <scope>IDENTIFICATION</scope>
</reference>
<dbReference type="EnsemblMetazoa" id="CLYHEMT006266.1">
    <property type="protein sequence ID" value="CLYHEMP006266.1"/>
    <property type="gene ID" value="CLYHEMG006266"/>
</dbReference>
<dbReference type="GO" id="GO:0007018">
    <property type="term" value="P:microtubule-based movement"/>
    <property type="evidence" value="ECO:0007669"/>
    <property type="project" value="InterPro"/>
</dbReference>
<dbReference type="GO" id="GO:0030286">
    <property type="term" value="C:dynein complex"/>
    <property type="evidence" value="ECO:0007669"/>
    <property type="project" value="InterPro"/>
</dbReference>
<dbReference type="AlphaFoldDB" id="A0A7M5V258"/>
<name>A0A7M5V258_9CNID</name>
<evidence type="ECO:0000313" key="1">
    <source>
        <dbReference type="EnsemblMetazoa" id="CLYHEMP006266.1"/>
    </source>
</evidence>
<proteinExistence type="predicted"/>
<dbReference type="InterPro" id="IPR026983">
    <property type="entry name" value="DHC"/>
</dbReference>
<organism evidence="1 2">
    <name type="scientific">Clytia hemisphaerica</name>
    <dbReference type="NCBI Taxonomy" id="252671"/>
    <lineage>
        <taxon>Eukaryota</taxon>
        <taxon>Metazoa</taxon>
        <taxon>Cnidaria</taxon>
        <taxon>Hydrozoa</taxon>
        <taxon>Hydroidolina</taxon>
        <taxon>Leptothecata</taxon>
        <taxon>Obeliida</taxon>
        <taxon>Clytiidae</taxon>
        <taxon>Clytia</taxon>
    </lineage>
</organism>
<accession>A0A7M5V258</accession>
<dbReference type="GO" id="GO:0051959">
    <property type="term" value="F:dynein light intermediate chain binding"/>
    <property type="evidence" value="ECO:0007669"/>
    <property type="project" value="InterPro"/>
</dbReference>
<keyword evidence="2" id="KW-1185">Reference proteome</keyword>
<evidence type="ECO:0000313" key="2">
    <source>
        <dbReference type="Proteomes" id="UP000594262"/>
    </source>
</evidence>
<dbReference type="Proteomes" id="UP000594262">
    <property type="component" value="Unplaced"/>
</dbReference>
<dbReference type="GO" id="GO:0045505">
    <property type="term" value="F:dynein intermediate chain binding"/>
    <property type="evidence" value="ECO:0007669"/>
    <property type="project" value="InterPro"/>
</dbReference>
<protein>
    <submittedName>
        <fullName evidence="1">Uncharacterized protein</fullName>
    </submittedName>
</protein>
<dbReference type="PANTHER" id="PTHR22878:SF68">
    <property type="entry name" value="DYNEIN HEAVY CHAIN 6, AXONEMAL-LIKE"/>
    <property type="match status" value="1"/>
</dbReference>
<dbReference type="OrthoDB" id="10251809at2759"/>